<keyword evidence="7 14" id="KW-0812">Transmembrane</keyword>
<comment type="caution">
    <text evidence="17">The sequence shown here is derived from an EMBL/GenBank/DDBJ whole genome shotgun (WGS) entry which is preliminary data.</text>
</comment>
<dbReference type="InterPro" id="IPR005467">
    <property type="entry name" value="His_kinase_dom"/>
</dbReference>
<dbReference type="InterPro" id="IPR036890">
    <property type="entry name" value="HATPase_C_sf"/>
</dbReference>
<proteinExistence type="predicted"/>
<dbReference type="EC" id="2.7.13.3" evidence="3"/>
<dbReference type="InterPro" id="IPR003661">
    <property type="entry name" value="HisK_dim/P_dom"/>
</dbReference>
<dbReference type="InterPro" id="IPR003660">
    <property type="entry name" value="HAMP_dom"/>
</dbReference>
<dbReference type="SUPFAM" id="SSF158472">
    <property type="entry name" value="HAMP domain-like"/>
    <property type="match status" value="1"/>
</dbReference>
<dbReference type="SMART" id="SM00304">
    <property type="entry name" value="HAMP"/>
    <property type="match status" value="1"/>
</dbReference>
<dbReference type="Proteomes" id="UP001139411">
    <property type="component" value="Unassembled WGS sequence"/>
</dbReference>
<dbReference type="GO" id="GO:0005524">
    <property type="term" value="F:ATP binding"/>
    <property type="evidence" value="ECO:0007669"/>
    <property type="project" value="UniProtKB-KW"/>
</dbReference>
<dbReference type="InterPro" id="IPR004358">
    <property type="entry name" value="Sig_transdc_His_kin-like_C"/>
</dbReference>
<keyword evidence="13 14" id="KW-0472">Membrane</keyword>
<dbReference type="Gene3D" id="3.30.565.10">
    <property type="entry name" value="Histidine kinase-like ATPase, C-terminal domain"/>
    <property type="match status" value="1"/>
</dbReference>
<dbReference type="InterPro" id="IPR050398">
    <property type="entry name" value="HssS/ArlS-like"/>
</dbReference>
<dbReference type="RefSeq" id="WP_233795337.1">
    <property type="nucleotide sequence ID" value="NZ_JAKFFV010000005.1"/>
</dbReference>
<dbReference type="GO" id="GO:0000155">
    <property type="term" value="F:phosphorelay sensor kinase activity"/>
    <property type="evidence" value="ECO:0007669"/>
    <property type="project" value="InterPro"/>
</dbReference>
<sequence>MKIQTKIALLFTILTSGIIVALSVFIYTFGSESVSNSFYHRLEVRADIVGHAALQESKSTTSIYYDIKERHLGDLPFEQHHIIKNGEIEKARQLKERLPMPSAFYDNIVRKEPARFFKNDTSYVGLNINQSGKTIIILSSAVDLYGLEEIENLKKLLIVGFFISMIFVFTFGKLFSTQIFNPIRRIIRNVKGISAHNLHQRLEVAGSKDEIDDLTHTFNDMLNRLEITFEIQNNFVSNASHEFRTPLTVISGEAQLGLSLEEIPPAAKTSFEVIYKEAGKLEHLANSMLKLAQTGFDGTKEQWSPIRVDELVLSVKEAVDKIIPDNQVDIDFNHLPEDEAKLTINGNQTLLTAALSNIVLNSCKYSDNKPVTIIISSDGTHSIVEIQDIGIGIPDREIAQIYVPFFRASNTERYKGFGIGLPLANNIIKKHNGTIAVDSQVGAGTSFKIHLPCSKASF</sequence>
<evidence type="ECO:0000313" key="17">
    <source>
        <dbReference type="EMBL" id="MCF2498851.1"/>
    </source>
</evidence>
<dbReference type="PROSITE" id="PS50885">
    <property type="entry name" value="HAMP"/>
    <property type="match status" value="1"/>
</dbReference>
<keyword evidence="4" id="KW-1003">Cell membrane</keyword>
<keyword evidence="11 14" id="KW-1133">Transmembrane helix</keyword>
<organism evidence="17 18">
    <name type="scientific">Dyadobacter chenhuakuii</name>
    <dbReference type="NCBI Taxonomy" id="2909339"/>
    <lineage>
        <taxon>Bacteria</taxon>
        <taxon>Pseudomonadati</taxon>
        <taxon>Bacteroidota</taxon>
        <taxon>Cytophagia</taxon>
        <taxon>Cytophagales</taxon>
        <taxon>Spirosomataceae</taxon>
        <taxon>Dyadobacter</taxon>
    </lineage>
</organism>
<dbReference type="SUPFAM" id="SSF47384">
    <property type="entry name" value="Homodimeric domain of signal transducing histidine kinase"/>
    <property type="match status" value="1"/>
</dbReference>
<evidence type="ECO:0000256" key="6">
    <source>
        <dbReference type="ARBA" id="ARBA00022679"/>
    </source>
</evidence>
<dbReference type="SUPFAM" id="SSF55874">
    <property type="entry name" value="ATPase domain of HSP90 chaperone/DNA topoisomerase II/histidine kinase"/>
    <property type="match status" value="1"/>
</dbReference>
<keyword evidence="8" id="KW-0547">Nucleotide-binding</keyword>
<dbReference type="PROSITE" id="PS50109">
    <property type="entry name" value="HIS_KIN"/>
    <property type="match status" value="1"/>
</dbReference>
<dbReference type="SMART" id="SM00387">
    <property type="entry name" value="HATPase_c"/>
    <property type="match status" value="1"/>
</dbReference>
<comment type="subcellular location">
    <subcellularLocation>
        <location evidence="2">Cell membrane</location>
        <topology evidence="2">Multi-pass membrane protein</topology>
    </subcellularLocation>
</comment>
<evidence type="ECO:0000256" key="1">
    <source>
        <dbReference type="ARBA" id="ARBA00000085"/>
    </source>
</evidence>
<dbReference type="CDD" id="cd00082">
    <property type="entry name" value="HisKA"/>
    <property type="match status" value="1"/>
</dbReference>
<evidence type="ECO:0000256" key="5">
    <source>
        <dbReference type="ARBA" id="ARBA00022553"/>
    </source>
</evidence>
<protein>
    <recommendedName>
        <fullName evidence="3">histidine kinase</fullName>
        <ecNumber evidence="3">2.7.13.3</ecNumber>
    </recommendedName>
</protein>
<comment type="catalytic activity">
    <reaction evidence="1">
        <text>ATP + protein L-histidine = ADP + protein N-phospho-L-histidine.</text>
        <dbReference type="EC" id="2.7.13.3"/>
    </reaction>
</comment>
<dbReference type="PANTHER" id="PTHR45528">
    <property type="entry name" value="SENSOR HISTIDINE KINASE CPXA"/>
    <property type="match status" value="1"/>
</dbReference>
<dbReference type="Pfam" id="PF02518">
    <property type="entry name" value="HATPase_c"/>
    <property type="match status" value="1"/>
</dbReference>
<evidence type="ECO:0000256" key="3">
    <source>
        <dbReference type="ARBA" id="ARBA00012438"/>
    </source>
</evidence>
<evidence type="ECO:0000256" key="4">
    <source>
        <dbReference type="ARBA" id="ARBA00022475"/>
    </source>
</evidence>
<evidence type="ECO:0000256" key="8">
    <source>
        <dbReference type="ARBA" id="ARBA00022741"/>
    </source>
</evidence>
<evidence type="ECO:0000256" key="14">
    <source>
        <dbReference type="SAM" id="Phobius"/>
    </source>
</evidence>
<keyword evidence="5" id="KW-0597">Phosphoprotein</keyword>
<evidence type="ECO:0000259" key="15">
    <source>
        <dbReference type="PROSITE" id="PS50109"/>
    </source>
</evidence>
<evidence type="ECO:0000256" key="2">
    <source>
        <dbReference type="ARBA" id="ARBA00004651"/>
    </source>
</evidence>
<dbReference type="Pfam" id="PF00512">
    <property type="entry name" value="HisKA"/>
    <property type="match status" value="1"/>
</dbReference>
<dbReference type="Gene3D" id="6.10.340.10">
    <property type="match status" value="1"/>
</dbReference>
<evidence type="ECO:0000256" key="11">
    <source>
        <dbReference type="ARBA" id="ARBA00022989"/>
    </source>
</evidence>
<accession>A0A9X1U117</accession>
<feature type="transmembrane region" description="Helical" evidence="14">
    <location>
        <begin position="7"/>
        <end position="29"/>
    </location>
</feature>
<dbReference type="CDD" id="cd06225">
    <property type="entry name" value="HAMP"/>
    <property type="match status" value="1"/>
</dbReference>
<dbReference type="AlphaFoldDB" id="A0A9X1U117"/>
<dbReference type="GO" id="GO:0005886">
    <property type="term" value="C:plasma membrane"/>
    <property type="evidence" value="ECO:0007669"/>
    <property type="project" value="UniProtKB-SubCell"/>
</dbReference>
<keyword evidence="10 17" id="KW-0067">ATP-binding</keyword>
<feature type="domain" description="HAMP" evidence="16">
    <location>
        <begin position="177"/>
        <end position="230"/>
    </location>
</feature>
<gene>
    <name evidence="17" type="ORF">L0661_11060</name>
</gene>
<evidence type="ECO:0000259" key="16">
    <source>
        <dbReference type="PROSITE" id="PS50885"/>
    </source>
</evidence>
<dbReference type="InterPro" id="IPR036097">
    <property type="entry name" value="HisK_dim/P_sf"/>
</dbReference>
<name>A0A9X1U117_9BACT</name>
<evidence type="ECO:0000256" key="10">
    <source>
        <dbReference type="ARBA" id="ARBA00022840"/>
    </source>
</evidence>
<reference evidence="17" key="1">
    <citation type="submission" date="2022-01" db="EMBL/GenBank/DDBJ databases">
        <title>Novel species in genus Dyadobacter.</title>
        <authorList>
            <person name="Ma C."/>
        </authorList>
    </citation>
    <scope>NUCLEOTIDE SEQUENCE</scope>
    <source>
        <strain evidence="17">CY357</strain>
    </source>
</reference>
<keyword evidence="9" id="KW-0418">Kinase</keyword>
<feature type="transmembrane region" description="Helical" evidence="14">
    <location>
        <begin position="156"/>
        <end position="175"/>
    </location>
</feature>
<keyword evidence="6" id="KW-0808">Transferase</keyword>
<evidence type="ECO:0000256" key="13">
    <source>
        <dbReference type="ARBA" id="ARBA00023136"/>
    </source>
</evidence>
<evidence type="ECO:0000256" key="12">
    <source>
        <dbReference type="ARBA" id="ARBA00023012"/>
    </source>
</evidence>
<evidence type="ECO:0000313" key="18">
    <source>
        <dbReference type="Proteomes" id="UP001139411"/>
    </source>
</evidence>
<evidence type="ECO:0000256" key="7">
    <source>
        <dbReference type="ARBA" id="ARBA00022692"/>
    </source>
</evidence>
<dbReference type="InterPro" id="IPR003594">
    <property type="entry name" value="HATPase_dom"/>
</dbReference>
<dbReference type="PANTHER" id="PTHR45528:SF1">
    <property type="entry name" value="SENSOR HISTIDINE KINASE CPXA"/>
    <property type="match status" value="1"/>
</dbReference>
<dbReference type="Gene3D" id="1.10.287.130">
    <property type="match status" value="1"/>
</dbReference>
<keyword evidence="12" id="KW-0902">Two-component regulatory system</keyword>
<dbReference type="EMBL" id="JAKFFV010000005">
    <property type="protein sequence ID" value="MCF2498851.1"/>
    <property type="molecule type" value="Genomic_DNA"/>
</dbReference>
<dbReference type="Pfam" id="PF00672">
    <property type="entry name" value="HAMP"/>
    <property type="match status" value="1"/>
</dbReference>
<dbReference type="SMART" id="SM00388">
    <property type="entry name" value="HisKA"/>
    <property type="match status" value="1"/>
</dbReference>
<evidence type="ECO:0000256" key="9">
    <source>
        <dbReference type="ARBA" id="ARBA00022777"/>
    </source>
</evidence>
<dbReference type="PRINTS" id="PR00344">
    <property type="entry name" value="BCTRLSENSOR"/>
</dbReference>
<feature type="domain" description="Histidine kinase" evidence="15">
    <location>
        <begin position="238"/>
        <end position="455"/>
    </location>
</feature>